<feature type="transmembrane region" description="Helical" evidence="7">
    <location>
        <begin position="188"/>
        <end position="210"/>
    </location>
</feature>
<dbReference type="GO" id="GO:0016020">
    <property type="term" value="C:membrane"/>
    <property type="evidence" value="ECO:0007669"/>
    <property type="project" value="UniProtKB-SubCell"/>
</dbReference>
<reference evidence="9" key="1">
    <citation type="submission" date="2012-08" db="EMBL/GenBank/DDBJ databases">
        <title>Comparative genomics of metastatic and non-metastatic Leishmania guyanensis provides insights into polygenic factors involved in Leishmania RNA virus infection.</title>
        <authorList>
            <person name="Smith D."/>
            <person name="Hertz-Fowler C."/>
            <person name="Martin R."/>
            <person name="Dickens N."/>
            <person name="Fasel N."/>
            <person name="Falquet L."/>
            <person name="Beverley S."/>
            <person name="Zangger H."/>
            <person name="Calderon-Copete S."/>
            <person name="Mottram J."/>
            <person name="Xenarios I."/>
        </authorList>
    </citation>
    <scope>NUCLEOTIDE SEQUENCE</scope>
    <source>
        <strain evidence="9">MHOM/BR/75/M4147/SSU:IR2SAT-LUC</strain>
    </source>
</reference>
<keyword evidence="5 7" id="KW-1133">Transmembrane helix</keyword>
<evidence type="ECO:0000256" key="5">
    <source>
        <dbReference type="ARBA" id="ARBA00022989"/>
    </source>
</evidence>
<keyword evidence="3 7" id="KW-0812">Transmembrane</keyword>
<sequence length="220" mass="24938">MFSTSQDTAKQTKGHRALLSKSLVALLLAALIATVAVPSSAIVVNVREAEFFTVTDVVPSEHTLMFSFQMDHYFTFPVRVLCSDTGDLLKEWKDNAQGLFNLPSTNKKRNLVFEFDNSQSTMRGVTLNFEIHITLDPSYSVRADKVDPIESKVQELYGKMQGLRTLQKALRYKQKEHRTTVEATKERVLWWSIMQVVGFAVAAGSQLWLLQSLLEKRHSL</sequence>
<gene>
    <name evidence="9" type="primary">LgM4147LRVhigh.31.01780.00180</name>
    <name evidence="9" type="ORF">BN36_3153690</name>
</gene>
<name>A0A1E1J2R4_LEIGU</name>
<proteinExistence type="inferred from homology"/>
<comment type="subcellular location">
    <subcellularLocation>
        <location evidence="1">Membrane</location>
        <topology evidence="1">Single-pass type I membrane protein</topology>
    </subcellularLocation>
</comment>
<evidence type="ECO:0000256" key="7">
    <source>
        <dbReference type="SAM" id="Phobius"/>
    </source>
</evidence>
<feature type="domain" description="GOLD" evidence="8">
    <location>
        <begin position="41"/>
        <end position="215"/>
    </location>
</feature>
<accession>A0A1E1J2R4</accession>
<evidence type="ECO:0000256" key="1">
    <source>
        <dbReference type="ARBA" id="ARBA00004479"/>
    </source>
</evidence>
<keyword evidence="6 7" id="KW-0472">Membrane</keyword>
<dbReference type="InterPro" id="IPR009038">
    <property type="entry name" value="GOLD_dom"/>
</dbReference>
<dbReference type="EMBL" id="CALQ01001412">
    <property type="protein sequence ID" value="CCM17874.1"/>
    <property type="molecule type" value="Genomic_DNA"/>
</dbReference>
<protein>
    <recommendedName>
        <fullName evidence="8">GOLD domain-containing protein</fullName>
    </recommendedName>
</protein>
<dbReference type="PANTHER" id="PTHR22811">
    <property type="entry name" value="TRANSMEMBRANE EMP24 DOMAIN-CONTAINING PROTEIN"/>
    <property type="match status" value="1"/>
</dbReference>
<comment type="similarity">
    <text evidence="2">Belongs to the EMP24/GP25L family.</text>
</comment>
<evidence type="ECO:0000256" key="4">
    <source>
        <dbReference type="ARBA" id="ARBA00022729"/>
    </source>
</evidence>
<dbReference type="Pfam" id="PF01105">
    <property type="entry name" value="EMP24_GP25L"/>
    <property type="match status" value="1"/>
</dbReference>
<dbReference type="InterPro" id="IPR015720">
    <property type="entry name" value="Emp24-like"/>
</dbReference>
<dbReference type="AlphaFoldDB" id="A0A1E1J2R4"/>
<evidence type="ECO:0000259" key="8">
    <source>
        <dbReference type="SMART" id="SM01190"/>
    </source>
</evidence>
<dbReference type="SMART" id="SM01190">
    <property type="entry name" value="EMP24_GP25L"/>
    <property type="match status" value="1"/>
</dbReference>
<evidence type="ECO:0000256" key="3">
    <source>
        <dbReference type="ARBA" id="ARBA00022692"/>
    </source>
</evidence>
<evidence type="ECO:0000256" key="2">
    <source>
        <dbReference type="ARBA" id="ARBA00007104"/>
    </source>
</evidence>
<keyword evidence="4" id="KW-0732">Signal</keyword>
<evidence type="ECO:0000256" key="6">
    <source>
        <dbReference type="ARBA" id="ARBA00023136"/>
    </source>
</evidence>
<organism evidence="9">
    <name type="scientific">Leishmania guyanensis</name>
    <dbReference type="NCBI Taxonomy" id="5670"/>
    <lineage>
        <taxon>Eukaryota</taxon>
        <taxon>Discoba</taxon>
        <taxon>Euglenozoa</taxon>
        <taxon>Kinetoplastea</taxon>
        <taxon>Metakinetoplastina</taxon>
        <taxon>Trypanosomatida</taxon>
        <taxon>Trypanosomatidae</taxon>
        <taxon>Leishmaniinae</taxon>
        <taxon>Leishmania</taxon>
        <taxon>Leishmania guyanensis species complex</taxon>
    </lineage>
</organism>
<evidence type="ECO:0000313" key="9">
    <source>
        <dbReference type="EMBL" id="CCM17874.1"/>
    </source>
</evidence>